<organism evidence="2 3">
    <name type="scientific">Psychrobacillus vulpis</name>
    <dbReference type="NCBI Taxonomy" id="2325572"/>
    <lineage>
        <taxon>Bacteria</taxon>
        <taxon>Bacillati</taxon>
        <taxon>Bacillota</taxon>
        <taxon>Bacilli</taxon>
        <taxon>Bacillales</taxon>
        <taxon>Bacillaceae</taxon>
        <taxon>Psychrobacillus</taxon>
    </lineage>
</organism>
<comment type="caution">
    <text evidence="2">The sequence shown here is derived from an EMBL/GenBank/DDBJ whole genome shotgun (WGS) entry which is preliminary data.</text>
</comment>
<dbReference type="AlphaFoldDB" id="A0A544TPP3"/>
<feature type="chain" id="PRO_5021991686" description="Lipoprotein" evidence="1">
    <location>
        <begin position="19"/>
        <end position="145"/>
    </location>
</feature>
<gene>
    <name evidence="2" type="ORF">FG384_12235</name>
</gene>
<evidence type="ECO:0000313" key="2">
    <source>
        <dbReference type="EMBL" id="TQR19413.1"/>
    </source>
</evidence>
<evidence type="ECO:0000256" key="1">
    <source>
        <dbReference type="SAM" id="SignalP"/>
    </source>
</evidence>
<protein>
    <recommendedName>
        <fullName evidence="4">Lipoprotein</fullName>
    </recommendedName>
</protein>
<accession>A0A544TPP3</accession>
<proteinExistence type="predicted"/>
<evidence type="ECO:0000313" key="3">
    <source>
        <dbReference type="Proteomes" id="UP000316626"/>
    </source>
</evidence>
<keyword evidence="3" id="KW-1185">Reference proteome</keyword>
<reference evidence="2 3" key="1">
    <citation type="submission" date="2019-06" db="EMBL/GenBank/DDBJ databases">
        <title>Psychrobacillus vulpis sp. nov., a new species isolated from feces of a red fox that inhabits in The Tablas de Daimiel Natural Park, Albacete, Spain.</title>
        <authorList>
            <person name="Rodriguez M."/>
            <person name="Reina J.C."/>
            <person name="Bejar V."/>
            <person name="Llamas I."/>
        </authorList>
    </citation>
    <scope>NUCLEOTIDE SEQUENCE [LARGE SCALE GENOMIC DNA]</scope>
    <source>
        <strain evidence="2 3">Z8</strain>
    </source>
</reference>
<dbReference type="PROSITE" id="PS51257">
    <property type="entry name" value="PROKAR_LIPOPROTEIN"/>
    <property type="match status" value="1"/>
</dbReference>
<dbReference type="EMBL" id="VDGI01000013">
    <property type="protein sequence ID" value="TQR19413.1"/>
    <property type="molecule type" value="Genomic_DNA"/>
</dbReference>
<evidence type="ECO:0008006" key="4">
    <source>
        <dbReference type="Google" id="ProtNLM"/>
    </source>
</evidence>
<dbReference type="Proteomes" id="UP000316626">
    <property type="component" value="Unassembled WGS sequence"/>
</dbReference>
<feature type="signal peptide" evidence="1">
    <location>
        <begin position="1"/>
        <end position="18"/>
    </location>
</feature>
<keyword evidence="1" id="KW-0732">Signal</keyword>
<sequence length="145" mass="16577">MRRIFTLLCTLILLTACAEITHNEYTFNGESEHWEAEYSYKGTETWGEDDGTKTYSNEDSYEFVLKYKGSLEDLSSIQKLEYCYRTNSNGGQRTEEFTEPPTTLIFTSRGASKGGAKVSEDEVIQVNIKWDDLEESILLNNKGKN</sequence>
<name>A0A544TPP3_9BACI</name>
<dbReference type="OrthoDB" id="1910713at2"/>
<dbReference type="RefSeq" id="WP_142642891.1">
    <property type="nucleotide sequence ID" value="NZ_VDGI01000013.1"/>
</dbReference>